<keyword evidence="3" id="KW-1185">Reference proteome</keyword>
<evidence type="ECO:0000256" key="1">
    <source>
        <dbReference type="SAM" id="MobiDB-lite"/>
    </source>
</evidence>
<gene>
    <name evidence="2" type="ORF">BOX37_31750</name>
</gene>
<protein>
    <submittedName>
        <fullName evidence="2">Uncharacterized protein</fullName>
    </submittedName>
</protein>
<evidence type="ECO:0000313" key="2">
    <source>
        <dbReference type="EMBL" id="APE37756.1"/>
    </source>
</evidence>
<feature type="region of interest" description="Disordered" evidence="1">
    <location>
        <begin position="362"/>
        <end position="381"/>
    </location>
</feature>
<organism evidence="2 3">
    <name type="scientific">Nocardia mangyaensis</name>
    <dbReference type="NCBI Taxonomy" id="2213200"/>
    <lineage>
        <taxon>Bacteria</taxon>
        <taxon>Bacillati</taxon>
        <taxon>Actinomycetota</taxon>
        <taxon>Actinomycetes</taxon>
        <taxon>Mycobacteriales</taxon>
        <taxon>Nocardiaceae</taxon>
        <taxon>Nocardia</taxon>
    </lineage>
</organism>
<accession>A0A1J0W0B0</accession>
<dbReference type="Proteomes" id="UP000183810">
    <property type="component" value="Chromosome"/>
</dbReference>
<proteinExistence type="predicted"/>
<evidence type="ECO:0000313" key="3">
    <source>
        <dbReference type="Proteomes" id="UP000183810"/>
    </source>
</evidence>
<dbReference type="AlphaFoldDB" id="A0A1J0W0B0"/>
<dbReference type="RefSeq" id="WP_084760476.1">
    <property type="nucleotide sequence ID" value="NZ_CP018082.1"/>
</dbReference>
<dbReference type="KEGG" id="nsl:BOX37_31750"/>
<feature type="compositionally biased region" description="Polar residues" evidence="1">
    <location>
        <begin position="151"/>
        <end position="160"/>
    </location>
</feature>
<dbReference type="EMBL" id="CP018082">
    <property type="protein sequence ID" value="APE37756.1"/>
    <property type="molecule type" value="Genomic_DNA"/>
</dbReference>
<feature type="region of interest" description="Disordered" evidence="1">
    <location>
        <begin position="145"/>
        <end position="206"/>
    </location>
</feature>
<name>A0A1J0W0B0_9NOCA</name>
<sequence length="381" mass="39847">MTTVRLRRAAPDLLTLAPAGAPLVTEEGPGLDVLVLEVAGGHLSWSLLADQLLPAAVLDDRESAQDWLWAVYGEPVALAVADNHPQELTAAPARPELATALRRLAYAHWVTRWWPASTLDAVPALDAQLVADEIAALTEACEMALGDPPASSDSEQQGGTIESGARQPGAGRDRDGRADSGTQDGPGRLRGGAAAQRPASEQRARAQDYALAAGGVEATRGGLVLARGSGGWDWRRCPPGIVDASEQAVSWQVTRAGGVSTVQVSVVAAPDCTRGVPEHLWPHARVTAPRESDSGGGFEYYTAPLQLHGDAWIGTVQIPTDSETGCAVTIFVPGVGPESTQGDESPMRARIRAHVRRRLAGNADDPLLTAEASAAGGDQDF</sequence>
<dbReference type="OrthoDB" id="5124265at2"/>
<reference evidence="2" key="1">
    <citation type="submission" date="2016-11" db="EMBL/GenBank/DDBJ databases">
        <authorList>
            <person name="Jaros S."/>
            <person name="Januszkiewicz K."/>
            <person name="Wedrychowicz H."/>
        </authorList>
    </citation>
    <scope>NUCLEOTIDE SEQUENCE [LARGE SCALE GENOMIC DNA]</scope>
    <source>
        <strain evidence="2">Y48</strain>
    </source>
</reference>